<evidence type="ECO:0000259" key="1">
    <source>
        <dbReference type="Pfam" id="PF03070"/>
    </source>
</evidence>
<sequence>MEAVAEEVVEVPVGAMAVGVSSRFWRQHEEESTLGLFTPFLVCLGAGDLDSQSFRHCISQSLLFFQAFIRVYDQFIAEEYSFRGEEIKSIIRRFRASLAGDILPRYATVFENWGLELPNDGSIHRATAEYRDFLLKIASGEVLGGNTERRTAYTLAAIVSFLRLYQHLTDIIRAYPLTTSNHIYKQWLDFYSSEEIEKLADGNEYLLDQLSLRYLCPGELELTDGLYHRAMELQLKFFASQPICQPTVVPLARAQDLNKVTIFSDFDMTCSVNDSVAVLGKLVVFKSAFSPYPSYVLSGVLRNLSNEYIKGFKDCINRIRSSSVPGEVFDYDGLKEAIEEVAAFEKWANDLVTNLMILKNLDLDAIKLAGRYYHPLQKGCRQFFEKIVSNENPKIDVHIISYCWSGDLIRSAFSPGLDTVLNIHSNELATEVCIRTGKTVTTGEIVKKVESPFEKLETFKKILEGHERRSSSGSSSSSGGGGQGKHLKVYIGGEVGDILCLVEADIGIVLGASINLVRLGKHFGLSFVPLIQGLVDIQMGLGFWRPLCGTLYTVGCWAEIEAFILGL</sequence>
<dbReference type="SUPFAM" id="SSF48613">
    <property type="entry name" value="Heme oxygenase-like"/>
    <property type="match status" value="1"/>
</dbReference>
<name>A0A2P5D0K3_TREOI</name>
<dbReference type="SUPFAM" id="SSF56784">
    <property type="entry name" value="HAD-like"/>
    <property type="match status" value="1"/>
</dbReference>
<reference evidence="3" key="1">
    <citation type="submission" date="2016-06" db="EMBL/GenBank/DDBJ databases">
        <title>Parallel loss of symbiosis genes in relatives of nitrogen-fixing non-legume Parasponia.</title>
        <authorList>
            <person name="Van Velzen R."/>
            <person name="Holmer R."/>
            <person name="Bu F."/>
            <person name="Rutten L."/>
            <person name="Van Zeijl A."/>
            <person name="Liu W."/>
            <person name="Santuari L."/>
            <person name="Cao Q."/>
            <person name="Sharma T."/>
            <person name="Shen D."/>
            <person name="Roswanjaya Y."/>
            <person name="Wardhani T."/>
            <person name="Kalhor M.S."/>
            <person name="Jansen J."/>
            <person name="Van den Hoogen J."/>
            <person name="Gungor B."/>
            <person name="Hartog M."/>
            <person name="Hontelez J."/>
            <person name="Verver J."/>
            <person name="Yang W.-C."/>
            <person name="Schijlen E."/>
            <person name="Repin R."/>
            <person name="Schilthuizen M."/>
            <person name="Schranz E."/>
            <person name="Heidstra R."/>
            <person name="Miyata K."/>
            <person name="Fedorova E."/>
            <person name="Kohlen W."/>
            <person name="Bisseling T."/>
            <person name="Smit S."/>
            <person name="Geurts R."/>
        </authorList>
    </citation>
    <scope>NUCLEOTIDE SEQUENCE [LARGE SCALE GENOMIC DNA]</scope>
    <source>
        <strain evidence="3">cv. RG33-2</strain>
    </source>
</reference>
<dbReference type="InterPro" id="IPR036412">
    <property type="entry name" value="HAD-like_sf"/>
</dbReference>
<keyword evidence="3" id="KW-1185">Reference proteome</keyword>
<dbReference type="PANTHER" id="PTHR43198:SF9">
    <property type="entry name" value="AMINOPYRIMIDINE AMINOHYDROLASE, MITOCHONDRIAL ISOFORM X1-RELATED"/>
    <property type="match status" value="1"/>
</dbReference>
<dbReference type="GO" id="GO:0006772">
    <property type="term" value="P:thiamine metabolic process"/>
    <property type="evidence" value="ECO:0007669"/>
    <property type="project" value="UniProtKB-ARBA"/>
</dbReference>
<proteinExistence type="predicted"/>
<dbReference type="InterPro" id="IPR050967">
    <property type="entry name" value="Thiamine_Salvage_TenA"/>
</dbReference>
<feature type="domain" description="Thiaminase-2/PQQC" evidence="1">
    <location>
        <begin position="39"/>
        <end position="240"/>
    </location>
</feature>
<evidence type="ECO:0000313" key="3">
    <source>
        <dbReference type="Proteomes" id="UP000237000"/>
    </source>
</evidence>
<gene>
    <name evidence="2" type="ORF">TorRG33x02_266970</name>
</gene>
<dbReference type="AlphaFoldDB" id="A0A2P5D0K3"/>
<protein>
    <submittedName>
        <fullName evidence="2">Heme oxygenase</fullName>
    </submittedName>
</protein>
<accession>A0A2P5D0K3</accession>
<dbReference type="PANTHER" id="PTHR43198">
    <property type="entry name" value="BIFUNCTIONAL TH2 PROTEIN"/>
    <property type="match status" value="1"/>
</dbReference>
<dbReference type="Proteomes" id="UP000237000">
    <property type="component" value="Unassembled WGS sequence"/>
</dbReference>
<dbReference type="Pfam" id="PF03070">
    <property type="entry name" value="TENA_THI-4"/>
    <property type="match status" value="1"/>
</dbReference>
<dbReference type="EMBL" id="JXTC01000309">
    <property type="protein sequence ID" value="PON66839.1"/>
    <property type="molecule type" value="Genomic_DNA"/>
</dbReference>
<dbReference type="InterPro" id="IPR004305">
    <property type="entry name" value="Thiaminase-2/PQQC"/>
</dbReference>
<dbReference type="STRING" id="63057.A0A2P5D0K3"/>
<dbReference type="Gene3D" id="1.20.910.10">
    <property type="entry name" value="Heme oxygenase-like"/>
    <property type="match status" value="1"/>
</dbReference>
<dbReference type="CDD" id="cd19368">
    <property type="entry name" value="TenA_C_AtTH2-like"/>
    <property type="match status" value="1"/>
</dbReference>
<dbReference type="OrthoDB" id="10028886at2759"/>
<dbReference type="InterPro" id="IPR016084">
    <property type="entry name" value="Haem_Oase-like_multi-hlx"/>
</dbReference>
<organism evidence="2 3">
    <name type="scientific">Trema orientale</name>
    <name type="common">Charcoal tree</name>
    <name type="synonym">Celtis orientalis</name>
    <dbReference type="NCBI Taxonomy" id="63057"/>
    <lineage>
        <taxon>Eukaryota</taxon>
        <taxon>Viridiplantae</taxon>
        <taxon>Streptophyta</taxon>
        <taxon>Embryophyta</taxon>
        <taxon>Tracheophyta</taxon>
        <taxon>Spermatophyta</taxon>
        <taxon>Magnoliopsida</taxon>
        <taxon>eudicotyledons</taxon>
        <taxon>Gunneridae</taxon>
        <taxon>Pentapetalae</taxon>
        <taxon>rosids</taxon>
        <taxon>fabids</taxon>
        <taxon>Rosales</taxon>
        <taxon>Cannabaceae</taxon>
        <taxon>Trema</taxon>
    </lineage>
</organism>
<comment type="caution">
    <text evidence="2">The sequence shown here is derived from an EMBL/GenBank/DDBJ whole genome shotgun (WGS) entry which is preliminary data.</text>
</comment>
<dbReference type="InParanoid" id="A0A2P5D0K3"/>
<evidence type="ECO:0000313" key="2">
    <source>
        <dbReference type="EMBL" id="PON66839.1"/>
    </source>
</evidence>
<dbReference type="GO" id="GO:0005829">
    <property type="term" value="C:cytosol"/>
    <property type="evidence" value="ECO:0007669"/>
    <property type="project" value="TreeGrafter"/>
</dbReference>